<keyword evidence="1" id="KW-0663">Pyridoxal phosphate</keyword>
<dbReference type="Pfam" id="PF00155">
    <property type="entry name" value="Aminotran_1_2"/>
    <property type="match status" value="1"/>
</dbReference>
<name>A0A2U1KZ24_ARTAN</name>
<dbReference type="PANTHER" id="PTHR43795:SF85">
    <property type="entry name" value="AMINOTRANSFERASE ACS10-RELATED"/>
    <property type="match status" value="1"/>
</dbReference>
<dbReference type="InterPro" id="IPR015422">
    <property type="entry name" value="PyrdxlP-dep_Trfase_small"/>
</dbReference>
<dbReference type="InterPro" id="IPR050478">
    <property type="entry name" value="Ethylene_sulfur-biosynth"/>
</dbReference>
<dbReference type="GO" id="GO:0008793">
    <property type="term" value="F:aromatic-amino-acid transaminase activity"/>
    <property type="evidence" value="ECO:0007669"/>
    <property type="project" value="TreeGrafter"/>
</dbReference>
<proteinExistence type="predicted"/>
<reference evidence="3 4" key="1">
    <citation type="journal article" date="2018" name="Mol. Plant">
        <title>The genome of Artemisia annua provides insight into the evolution of Asteraceae family and artemisinin biosynthesis.</title>
        <authorList>
            <person name="Shen Q."/>
            <person name="Zhang L."/>
            <person name="Liao Z."/>
            <person name="Wang S."/>
            <person name="Yan T."/>
            <person name="Shi P."/>
            <person name="Liu M."/>
            <person name="Fu X."/>
            <person name="Pan Q."/>
            <person name="Wang Y."/>
            <person name="Lv Z."/>
            <person name="Lu X."/>
            <person name="Zhang F."/>
            <person name="Jiang W."/>
            <person name="Ma Y."/>
            <person name="Chen M."/>
            <person name="Hao X."/>
            <person name="Li L."/>
            <person name="Tang Y."/>
            <person name="Lv G."/>
            <person name="Zhou Y."/>
            <person name="Sun X."/>
            <person name="Brodelius P.E."/>
            <person name="Rose J.K.C."/>
            <person name="Tang K."/>
        </authorList>
    </citation>
    <scope>NUCLEOTIDE SEQUENCE [LARGE SCALE GENOMIC DNA]</scope>
    <source>
        <strain evidence="4">cv. Huhao1</strain>
        <tissue evidence="3">Leaf</tissue>
    </source>
</reference>
<dbReference type="GO" id="GO:0004069">
    <property type="term" value="F:L-aspartate:2-oxoglutarate aminotransferase activity"/>
    <property type="evidence" value="ECO:0007669"/>
    <property type="project" value="TreeGrafter"/>
</dbReference>
<dbReference type="InterPro" id="IPR004839">
    <property type="entry name" value="Aminotransferase_I/II_large"/>
</dbReference>
<evidence type="ECO:0000313" key="3">
    <source>
        <dbReference type="EMBL" id="PWA42017.1"/>
    </source>
</evidence>
<dbReference type="Gene3D" id="3.40.640.10">
    <property type="entry name" value="Type I PLP-dependent aspartate aminotransferase-like (Major domain)"/>
    <property type="match status" value="1"/>
</dbReference>
<protein>
    <submittedName>
        <fullName evidence="3">Pyridoxal phosphate-dependent transferase</fullName>
    </submittedName>
</protein>
<dbReference type="InterPro" id="IPR015421">
    <property type="entry name" value="PyrdxlP-dep_Trfase_major"/>
</dbReference>
<dbReference type="InterPro" id="IPR015424">
    <property type="entry name" value="PyrdxlP-dep_Trfase"/>
</dbReference>
<keyword evidence="3" id="KW-0808">Transferase</keyword>
<dbReference type="STRING" id="35608.A0A2U1KZ24"/>
<evidence type="ECO:0000256" key="1">
    <source>
        <dbReference type="ARBA" id="ARBA00022898"/>
    </source>
</evidence>
<keyword evidence="4" id="KW-1185">Reference proteome</keyword>
<sequence length="143" mass="16642">MSYKNVLEACKKFARFSSISSLSQRLLVSMLNDTAFVGEFIKINRERVERTCNLFADGLKNIGIQCMKSSQGFYCWADMSRYIRPYSEKGELELWEKFLNVAKINATPGSCCHCIEPGWFRFCYTNLNENEIHLVMERIKKVL</sequence>
<dbReference type="GO" id="GO:0030170">
    <property type="term" value="F:pyridoxal phosphate binding"/>
    <property type="evidence" value="ECO:0007669"/>
    <property type="project" value="InterPro"/>
</dbReference>
<dbReference type="SUPFAM" id="SSF53383">
    <property type="entry name" value="PLP-dependent transferases"/>
    <property type="match status" value="1"/>
</dbReference>
<comment type="caution">
    <text evidence="3">The sequence shown here is derived from an EMBL/GenBank/DDBJ whole genome shotgun (WGS) entry which is preliminary data.</text>
</comment>
<evidence type="ECO:0000313" key="4">
    <source>
        <dbReference type="Proteomes" id="UP000245207"/>
    </source>
</evidence>
<feature type="domain" description="Aminotransferase class I/classII large" evidence="2">
    <location>
        <begin position="5"/>
        <end position="139"/>
    </location>
</feature>
<accession>A0A2U1KZ24</accession>
<dbReference type="OrthoDB" id="7042322at2759"/>
<gene>
    <name evidence="3" type="ORF">CTI12_AA548510</name>
</gene>
<dbReference type="AlphaFoldDB" id="A0A2U1KZ24"/>
<dbReference type="GO" id="GO:0006520">
    <property type="term" value="P:amino acid metabolic process"/>
    <property type="evidence" value="ECO:0007669"/>
    <property type="project" value="TreeGrafter"/>
</dbReference>
<dbReference type="Proteomes" id="UP000245207">
    <property type="component" value="Unassembled WGS sequence"/>
</dbReference>
<organism evidence="3 4">
    <name type="scientific">Artemisia annua</name>
    <name type="common">Sweet wormwood</name>
    <dbReference type="NCBI Taxonomy" id="35608"/>
    <lineage>
        <taxon>Eukaryota</taxon>
        <taxon>Viridiplantae</taxon>
        <taxon>Streptophyta</taxon>
        <taxon>Embryophyta</taxon>
        <taxon>Tracheophyta</taxon>
        <taxon>Spermatophyta</taxon>
        <taxon>Magnoliopsida</taxon>
        <taxon>eudicotyledons</taxon>
        <taxon>Gunneridae</taxon>
        <taxon>Pentapetalae</taxon>
        <taxon>asterids</taxon>
        <taxon>campanulids</taxon>
        <taxon>Asterales</taxon>
        <taxon>Asteraceae</taxon>
        <taxon>Asteroideae</taxon>
        <taxon>Anthemideae</taxon>
        <taxon>Artemisiinae</taxon>
        <taxon>Artemisia</taxon>
    </lineage>
</organism>
<dbReference type="EMBL" id="PKPP01012675">
    <property type="protein sequence ID" value="PWA42017.1"/>
    <property type="molecule type" value="Genomic_DNA"/>
</dbReference>
<dbReference type="PANTHER" id="PTHR43795">
    <property type="entry name" value="BIFUNCTIONAL ASPARTATE AMINOTRANSFERASE AND GLUTAMATE/ASPARTATE-PREPHENATE AMINOTRANSFERASE-RELATED"/>
    <property type="match status" value="1"/>
</dbReference>
<evidence type="ECO:0000259" key="2">
    <source>
        <dbReference type="Pfam" id="PF00155"/>
    </source>
</evidence>
<dbReference type="Gene3D" id="3.90.1150.10">
    <property type="entry name" value="Aspartate Aminotransferase, domain 1"/>
    <property type="match status" value="1"/>
</dbReference>